<evidence type="ECO:0000313" key="2">
    <source>
        <dbReference type="Proteomes" id="UP000194161"/>
    </source>
</evidence>
<organism evidence="1 2">
    <name type="scientific">Bordetella genomosp. 13</name>
    <dbReference type="NCBI Taxonomy" id="463040"/>
    <lineage>
        <taxon>Bacteria</taxon>
        <taxon>Pseudomonadati</taxon>
        <taxon>Pseudomonadota</taxon>
        <taxon>Betaproteobacteria</taxon>
        <taxon>Burkholderiales</taxon>
        <taxon>Alcaligenaceae</taxon>
        <taxon>Bordetella</taxon>
    </lineage>
</organism>
<evidence type="ECO:0000313" key="1">
    <source>
        <dbReference type="EMBL" id="ARP93483.1"/>
    </source>
</evidence>
<dbReference type="KEGG" id="bgm:CAL15_03275"/>
<protein>
    <submittedName>
        <fullName evidence="1">Uncharacterized protein</fullName>
    </submittedName>
</protein>
<dbReference type="AlphaFoldDB" id="A0A1W6Z7Y0"/>
<dbReference type="RefSeq" id="WP_033470590.1">
    <property type="nucleotide sequence ID" value="NZ_CP021111.1"/>
</dbReference>
<name>A0A1W6Z7Y0_9BORD</name>
<sequence length="132" mass="15208">MGWYFSRQSRHQLIQELIEPRDNEQLRAETVAHTLRGNVLWSVVRITAKQEGIKPGLGVGDSYHYIRCDLLEGSGNEWGYKPMDESMHPYYYSCPLSYLAMAPEQSPQWREGVRAYHARRRTPTLPATPVSA</sequence>
<reference evidence="1 2" key="1">
    <citation type="submission" date="2017-05" db="EMBL/GenBank/DDBJ databases">
        <title>Complete and WGS of Bordetella genogroups.</title>
        <authorList>
            <person name="Spilker T."/>
            <person name="LiPuma J."/>
        </authorList>
    </citation>
    <scope>NUCLEOTIDE SEQUENCE [LARGE SCALE GENOMIC DNA]</scope>
    <source>
        <strain evidence="1 2">AU7206</strain>
    </source>
</reference>
<proteinExistence type="predicted"/>
<gene>
    <name evidence="1" type="ORF">CAL15_03275</name>
</gene>
<accession>A0A1W6Z7Y0</accession>
<keyword evidence="2" id="KW-1185">Reference proteome</keyword>
<dbReference type="OrthoDB" id="8561213at2"/>
<dbReference type="Proteomes" id="UP000194161">
    <property type="component" value="Chromosome"/>
</dbReference>
<dbReference type="STRING" id="463040.CAL15_03275"/>
<dbReference type="EMBL" id="CP021111">
    <property type="protein sequence ID" value="ARP93483.1"/>
    <property type="molecule type" value="Genomic_DNA"/>
</dbReference>